<name>A0ABW1FUF7_9ACTN</name>
<organism evidence="3 4">
    <name type="scientific">Streptacidiphilus monticola</name>
    <dbReference type="NCBI Taxonomy" id="2161674"/>
    <lineage>
        <taxon>Bacteria</taxon>
        <taxon>Bacillati</taxon>
        <taxon>Actinomycetota</taxon>
        <taxon>Actinomycetes</taxon>
        <taxon>Kitasatosporales</taxon>
        <taxon>Streptomycetaceae</taxon>
        <taxon>Streptacidiphilus</taxon>
    </lineage>
</organism>
<evidence type="ECO:0000256" key="2">
    <source>
        <dbReference type="SAM" id="Phobius"/>
    </source>
</evidence>
<keyword evidence="2" id="KW-1133">Transmembrane helix</keyword>
<feature type="region of interest" description="Disordered" evidence="1">
    <location>
        <begin position="1"/>
        <end position="25"/>
    </location>
</feature>
<evidence type="ECO:0000256" key="1">
    <source>
        <dbReference type="SAM" id="MobiDB-lite"/>
    </source>
</evidence>
<accession>A0ABW1FUF7</accession>
<feature type="transmembrane region" description="Helical" evidence="2">
    <location>
        <begin position="300"/>
        <end position="321"/>
    </location>
</feature>
<feature type="compositionally biased region" description="Low complexity" evidence="1">
    <location>
        <begin position="1"/>
        <end position="14"/>
    </location>
</feature>
<comment type="caution">
    <text evidence="3">The sequence shown here is derived from an EMBL/GenBank/DDBJ whole genome shotgun (WGS) entry which is preliminary data.</text>
</comment>
<dbReference type="RefSeq" id="WP_380578683.1">
    <property type="nucleotide sequence ID" value="NZ_JBHSQJ010000005.1"/>
</dbReference>
<keyword evidence="2" id="KW-0812">Transmembrane</keyword>
<keyword evidence="2" id="KW-0472">Membrane</keyword>
<feature type="transmembrane region" description="Helical" evidence="2">
    <location>
        <begin position="66"/>
        <end position="88"/>
    </location>
</feature>
<evidence type="ECO:0000313" key="3">
    <source>
        <dbReference type="EMBL" id="MFC5905848.1"/>
    </source>
</evidence>
<gene>
    <name evidence="3" type="ORF">ACFP3V_01250</name>
</gene>
<sequence>MNHTPLEPASAATAPAPPAHPDARRGDLRRRLGRAAIVACLPYLTLKLLWVLGVDVGVVDRHRLSHGLWVAVNLATFAMDAVAALVAYRLTKPGDSRVRTWLIALPMWVASGLLSVITISVPLGLAGVPFGTPSPFREVGFLQPWVYAVVYGGFIVEGVVLSGAFAMYVRDRHARVVDEPVAALAPRLPGGPRRSALAAAGLMAATGLVRLAWSFGADFGLTAERIAAMDSSARITDGVQAVLALAAAIGMTTLVRGRSRVPAWWPLAVAWVGSAAAFGWGGGTGDLGAFALDARHPVSAYMVAQYVVETAAGLIALAVGWRGLAAAAATGSLDPADNP</sequence>
<feature type="transmembrane region" description="Helical" evidence="2">
    <location>
        <begin position="262"/>
        <end position="280"/>
    </location>
</feature>
<feature type="transmembrane region" description="Helical" evidence="2">
    <location>
        <begin position="100"/>
        <end position="125"/>
    </location>
</feature>
<protein>
    <submittedName>
        <fullName evidence="3">Uncharacterized protein</fullName>
    </submittedName>
</protein>
<dbReference type="EMBL" id="JBHSQJ010000005">
    <property type="protein sequence ID" value="MFC5905848.1"/>
    <property type="molecule type" value="Genomic_DNA"/>
</dbReference>
<keyword evidence="4" id="KW-1185">Reference proteome</keyword>
<evidence type="ECO:0000313" key="4">
    <source>
        <dbReference type="Proteomes" id="UP001596174"/>
    </source>
</evidence>
<feature type="transmembrane region" description="Helical" evidence="2">
    <location>
        <begin position="32"/>
        <end position="54"/>
    </location>
</feature>
<feature type="transmembrane region" description="Helical" evidence="2">
    <location>
        <begin position="145"/>
        <end position="169"/>
    </location>
</feature>
<dbReference type="Proteomes" id="UP001596174">
    <property type="component" value="Unassembled WGS sequence"/>
</dbReference>
<proteinExistence type="predicted"/>
<reference evidence="4" key="1">
    <citation type="journal article" date="2019" name="Int. J. Syst. Evol. Microbiol.">
        <title>The Global Catalogue of Microorganisms (GCM) 10K type strain sequencing project: providing services to taxonomists for standard genome sequencing and annotation.</title>
        <authorList>
            <consortium name="The Broad Institute Genomics Platform"/>
            <consortium name="The Broad Institute Genome Sequencing Center for Infectious Disease"/>
            <person name="Wu L."/>
            <person name="Ma J."/>
        </authorList>
    </citation>
    <scope>NUCLEOTIDE SEQUENCE [LARGE SCALE GENOMIC DNA]</scope>
    <source>
        <strain evidence="4">JCM 4816</strain>
    </source>
</reference>